<accession>A0A5B2W3G5</accession>
<protein>
    <submittedName>
        <fullName evidence="2">Uncharacterized protein</fullName>
    </submittedName>
</protein>
<feature type="region of interest" description="Disordered" evidence="1">
    <location>
        <begin position="266"/>
        <end position="290"/>
    </location>
</feature>
<dbReference type="RefSeq" id="WP_149855349.1">
    <property type="nucleotide sequence ID" value="NZ_VUOB01000183.1"/>
</dbReference>
<reference evidence="2 3" key="2">
    <citation type="submission" date="2019-09" db="EMBL/GenBank/DDBJ databases">
        <authorList>
            <person name="Jin C."/>
        </authorList>
    </citation>
    <scope>NUCLEOTIDE SEQUENCE [LARGE SCALE GENOMIC DNA]</scope>
    <source>
        <strain evidence="2 3">AN110305</strain>
    </source>
</reference>
<name>A0A5B2W3G5_9PSEU</name>
<comment type="caution">
    <text evidence="2">The sequence shown here is derived from an EMBL/GenBank/DDBJ whole genome shotgun (WGS) entry which is preliminary data.</text>
</comment>
<feature type="compositionally biased region" description="Acidic residues" evidence="1">
    <location>
        <begin position="272"/>
        <end position="281"/>
    </location>
</feature>
<dbReference type="EMBL" id="VUOB01000183">
    <property type="protein sequence ID" value="KAA2245885.1"/>
    <property type="molecule type" value="Genomic_DNA"/>
</dbReference>
<organism evidence="2 3">
    <name type="scientific">Solihabitans fulvus</name>
    <dbReference type="NCBI Taxonomy" id="1892852"/>
    <lineage>
        <taxon>Bacteria</taxon>
        <taxon>Bacillati</taxon>
        <taxon>Actinomycetota</taxon>
        <taxon>Actinomycetes</taxon>
        <taxon>Pseudonocardiales</taxon>
        <taxon>Pseudonocardiaceae</taxon>
        <taxon>Solihabitans</taxon>
    </lineage>
</organism>
<dbReference type="AlphaFoldDB" id="A0A5B2W3G5"/>
<gene>
    <name evidence="2" type="ORF">F0L68_41195</name>
</gene>
<sequence>MVTTPAGRGRPAAETDPHAAWEHLTTSPDYDPGAPPVGTLAEIAEHLDRIARACRYGVDTGEADQTDVLAALLVIRRLRERSAEVERDLIEAARKKTVTWARLAPALGVADRSAAERRYRRLVPPTYDRPGTHTQEGRVEAGRAERAEQRAQHAWVAAHAADVAVVAARVVALPDLDAVAFDGEQRRVANARRMLGGHRTGSRWEPPSSPTWPGALRAAVAAGDAHAMFHELHLARHDLAEAYPRVVEAVRELYAGASDARWAAVKDRFGPEDSDDEDGDLAEGGAAGQD</sequence>
<reference evidence="2 3" key="1">
    <citation type="submission" date="2019-09" db="EMBL/GenBank/DDBJ databases">
        <title>Goodfellowia gen. nov., a new genus of the Pseudonocardineae related to Actinoalloteichus, containing Goodfellowia coeruleoviolacea gen. nov., comb. nov. gen. nov., comb. nov.</title>
        <authorList>
            <person name="Labeda D."/>
        </authorList>
    </citation>
    <scope>NUCLEOTIDE SEQUENCE [LARGE SCALE GENOMIC DNA]</scope>
    <source>
        <strain evidence="2 3">AN110305</strain>
    </source>
</reference>
<evidence type="ECO:0000313" key="2">
    <source>
        <dbReference type="EMBL" id="KAA2245885.1"/>
    </source>
</evidence>
<dbReference type="OrthoDB" id="4470560at2"/>
<dbReference type="Proteomes" id="UP000323454">
    <property type="component" value="Unassembled WGS sequence"/>
</dbReference>
<keyword evidence="3" id="KW-1185">Reference proteome</keyword>
<evidence type="ECO:0000256" key="1">
    <source>
        <dbReference type="SAM" id="MobiDB-lite"/>
    </source>
</evidence>
<evidence type="ECO:0000313" key="3">
    <source>
        <dbReference type="Proteomes" id="UP000323454"/>
    </source>
</evidence>
<proteinExistence type="predicted"/>